<evidence type="ECO:0000256" key="1">
    <source>
        <dbReference type="SAM" id="Phobius"/>
    </source>
</evidence>
<accession>A0ABW4ZK07</accession>
<feature type="transmembrane region" description="Helical" evidence="1">
    <location>
        <begin position="541"/>
        <end position="565"/>
    </location>
</feature>
<feature type="transmembrane region" description="Helical" evidence="1">
    <location>
        <begin position="145"/>
        <end position="163"/>
    </location>
</feature>
<keyword evidence="1" id="KW-0472">Membrane</keyword>
<dbReference type="RefSeq" id="WP_255903670.1">
    <property type="nucleotide sequence ID" value="NZ_JAFMZO010000003.1"/>
</dbReference>
<protein>
    <submittedName>
        <fullName evidence="2">DUF2723 domain-containing protein</fullName>
    </submittedName>
</protein>
<name>A0ABW4ZK07_9SPHI</name>
<keyword evidence="1" id="KW-0812">Transmembrane</keyword>
<evidence type="ECO:0000313" key="2">
    <source>
        <dbReference type="EMBL" id="MFD2162408.1"/>
    </source>
</evidence>
<keyword evidence="3" id="KW-1185">Reference proteome</keyword>
<keyword evidence="1" id="KW-1133">Transmembrane helix</keyword>
<dbReference type="PANTHER" id="PTHR16214">
    <property type="entry name" value="TRANSMEMBRANE PROTEIN 260"/>
    <property type="match status" value="1"/>
</dbReference>
<feature type="transmembrane region" description="Helical" evidence="1">
    <location>
        <begin position="511"/>
        <end position="529"/>
    </location>
</feature>
<dbReference type="InterPro" id="IPR021280">
    <property type="entry name" value="TMEM260-like"/>
</dbReference>
<evidence type="ECO:0000313" key="3">
    <source>
        <dbReference type="Proteomes" id="UP001597387"/>
    </source>
</evidence>
<sequence length="1008" mass="114216">MQYTKINNLLGWVCFLIAAITYTLTLEPTTSFWDTGEFIASAYKLQVVHQPGAPLFIMIAKVFSLLASDKTQVAFWMNMSSAIASAATILFLFWTITALARKVFVRSGEELSSAEIVTIMGAGLVGALAYTFSDTFWFSAVEAEVYALSSLCTAIVFWAILKWDHHANEADSDKWLIFIAYIMGLSIGVHLLNLLAIPAIALVYYFRRRSNPTAKGTLWALFIGIIILGIIQYGIILYLVKTAAYVDLFFVNTLGLGFGIGVIIFAALIIGGLTYGILYSIRHAKPVLNLALICTVFILLGYGSYAMIVIRAKADPTLNNNDPDNVFSLLSYLSREQYGDRPLLYGQYFDSQRIDYKEKGNIYRKGEEKYEVASQKYEYVYDRNTLLPRMYSDDGQHTSFYREWMQLSESESPSFIHNLGFLFSYQTGFMYARYFLWNFAGRQNDDQGHGNNTSGNWISGIKPLDAWHLGSQDDLPPSIKDNNAYNRLYFLPLILGLIGAIWHFGRNQKDAGVVGLLFFFTGMAIVLYLNQTPLQPRERDYAYAGSFYAFTIWIGLGVVAIAEFLRKKVSMSAAGIGATVIGLLAAPVLMAKENWNDHDRSGKTTARDFAINYLESCAPNAILFTYGDNDTYPLWYVQEVEGVRPDVRVVNLSLLGTDWYIRQMKEKVNEAEALPITMPNSKFVQGVRDVIRYYDYKVEGAVELKTVFDVLTSDEESDKVPMQDGTKDNILPTKNFKISIDPNQLLATKTVRPDEAANILPILEWKYNKDYVTKAELAMFDILAHNNWKRPIYFAVTVPADNYIGLDKYLFNEGFAYRLLPLKSTTPADSTGRNEDLIHTEAMYSNMLNKFKWANIKNAPYLDPESTRMIAIIIKSFNQLAENLIKEGKMAEAKKVMLRAQEVLPEKNYLYYYILHRYYSADLLYQVNEPEKANKLVENTANYIVAELNYLLNLSRGGQVSNDLQLGAQVLNELIKTTEKHKQSALTLKLQNKYKALESRLMGSMQMQ</sequence>
<dbReference type="InterPro" id="IPR052724">
    <property type="entry name" value="GT117_domain-containing"/>
</dbReference>
<dbReference type="Pfam" id="PF11028">
    <property type="entry name" value="TMEM260-like"/>
    <property type="match status" value="1"/>
</dbReference>
<feature type="transmembrane region" description="Helical" evidence="1">
    <location>
        <begin position="255"/>
        <end position="278"/>
    </location>
</feature>
<feature type="transmembrane region" description="Helical" evidence="1">
    <location>
        <begin position="218"/>
        <end position="240"/>
    </location>
</feature>
<dbReference type="Proteomes" id="UP001597387">
    <property type="component" value="Unassembled WGS sequence"/>
</dbReference>
<feature type="transmembrane region" description="Helical" evidence="1">
    <location>
        <begin position="290"/>
        <end position="310"/>
    </location>
</feature>
<feature type="transmembrane region" description="Helical" evidence="1">
    <location>
        <begin position="488"/>
        <end position="505"/>
    </location>
</feature>
<dbReference type="PANTHER" id="PTHR16214:SF3">
    <property type="entry name" value="TRANSMEMBRANE PROTEIN 260"/>
    <property type="match status" value="1"/>
</dbReference>
<comment type="caution">
    <text evidence="2">The sequence shown here is derived from an EMBL/GenBank/DDBJ whole genome shotgun (WGS) entry which is preliminary data.</text>
</comment>
<feature type="transmembrane region" description="Helical" evidence="1">
    <location>
        <begin position="49"/>
        <end position="68"/>
    </location>
</feature>
<organism evidence="2 3">
    <name type="scientific">Paradesertivirga mongoliensis</name>
    <dbReference type="NCBI Taxonomy" id="2100740"/>
    <lineage>
        <taxon>Bacteria</taxon>
        <taxon>Pseudomonadati</taxon>
        <taxon>Bacteroidota</taxon>
        <taxon>Sphingobacteriia</taxon>
        <taxon>Sphingobacteriales</taxon>
        <taxon>Sphingobacteriaceae</taxon>
        <taxon>Paradesertivirga</taxon>
    </lineage>
</organism>
<feature type="transmembrane region" description="Helical" evidence="1">
    <location>
        <begin position="175"/>
        <end position="206"/>
    </location>
</feature>
<proteinExistence type="predicted"/>
<feature type="transmembrane region" description="Helical" evidence="1">
    <location>
        <begin position="116"/>
        <end position="133"/>
    </location>
</feature>
<feature type="transmembrane region" description="Helical" evidence="1">
    <location>
        <begin position="75"/>
        <end position="96"/>
    </location>
</feature>
<reference evidence="3" key="1">
    <citation type="journal article" date="2019" name="Int. J. Syst. Evol. Microbiol.">
        <title>The Global Catalogue of Microorganisms (GCM) 10K type strain sequencing project: providing services to taxonomists for standard genome sequencing and annotation.</title>
        <authorList>
            <consortium name="The Broad Institute Genomics Platform"/>
            <consortium name="The Broad Institute Genome Sequencing Center for Infectious Disease"/>
            <person name="Wu L."/>
            <person name="Ma J."/>
        </authorList>
    </citation>
    <scope>NUCLEOTIDE SEQUENCE [LARGE SCALE GENOMIC DNA]</scope>
    <source>
        <strain evidence="3">KCTC 42217</strain>
    </source>
</reference>
<gene>
    <name evidence="2" type="ORF">ACFSJU_08380</name>
</gene>
<dbReference type="EMBL" id="JBHUHZ010000001">
    <property type="protein sequence ID" value="MFD2162408.1"/>
    <property type="molecule type" value="Genomic_DNA"/>
</dbReference>
<feature type="transmembrane region" description="Helical" evidence="1">
    <location>
        <begin position="571"/>
        <end position="591"/>
    </location>
</feature>
<feature type="transmembrane region" description="Helical" evidence="1">
    <location>
        <begin position="415"/>
        <end position="436"/>
    </location>
</feature>